<keyword evidence="2" id="KW-1185">Reference proteome</keyword>
<accession>C0EBE6</accession>
<proteinExistence type="predicted"/>
<gene>
    <name evidence="1" type="ORF">CLOSTMETH_01164</name>
</gene>
<reference evidence="1 2" key="1">
    <citation type="submission" date="2009-01" db="EMBL/GenBank/DDBJ databases">
        <authorList>
            <person name="Fulton L."/>
            <person name="Clifton S."/>
            <person name="Fulton B."/>
            <person name="Xu J."/>
            <person name="Minx P."/>
            <person name="Pepin K.H."/>
            <person name="Johnson M."/>
            <person name="Bhonagiri V."/>
            <person name="Nash W.E."/>
            <person name="Mardis E.R."/>
            <person name="Wilson R.K."/>
        </authorList>
    </citation>
    <scope>NUCLEOTIDE SEQUENCE [LARGE SCALE GENOMIC DNA]</scope>
    <source>
        <strain evidence="1 2">DSM 5476</strain>
    </source>
</reference>
<dbReference type="EMBL" id="ACEC01000041">
    <property type="protein sequence ID" value="EEG31222.1"/>
    <property type="molecule type" value="Genomic_DNA"/>
</dbReference>
<dbReference type="AlphaFoldDB" id="C0EBE6"/>
<sequence>MRLFRKKSARSIALIGGKNGPTAVYRGSSSKQQAFEHTLKEMQKTLQPNRRLLSDLPEYLAQQYHALPYSLADSEIEMLKVNILLNSFPEEVGVPMPPEECSSKKELVRYVKASDLAFKRAHNYPADKLNLCFQAYLLPQMGEDGTDAIIQFELRSEHLILKNATQELTEDLTLWLGVSQQDIDTCSPRFQAYVHTLKKKEARNKGE</sequence>
<dbReference type="eggNOG" id="ENOG503061Z">
    <property type="taxonomic scope" value="Bacteria"/>
</dbReference>
<reference evidence="1 2" key="2">
    <citation type="submission" date="2009-02" db="EMBL/GenBank/DDBJ databases">
        <title>Draft genome sequence of Clostridium methylpentosum (DSM 5476).</title>
        <authorList>
            <person name="Sudarsanam P."/>
            <person name="Ley R."/>
            <person name="Guruge J."/>
            <person name="Turnbaugh P.J."/>
            <person name="Mahowald M."/>
            <person name="Liep D."/>
            <person name="Gordon J."/>
        </authorList>
    </citation>
    <scope>NUCLEOTIDE SEQUENCE [LARGE SCALE GENOMIC DNA]</scope>
    <source>
        <strain evidence="1 2">DSM 5476</strain>
    </source>
</reference>
<dbReference type="HOGENOM" id="CLU_109279_0_0_9"/>
<name>C0EBE6_9FIRM</name>
<evidence type="ECO:0000313" key="2">
    <source>
        <dbReference type="Proteomes" id="UP000003340"/>
    </source>
</evidence>
<evidence type="ECO:0000313" key="1">
    <source>
        <dbReference type="EMBL" id="EEG31222.1"/>
    </source>
</evidence>
<protein>
    <submittedName>
        <fullName evidence="1">Uncharacterized protein</fullName>
    </submittedName>
</protein>
<comment type="caution">
    <text evidence="1">The sequence shown here is derived from an EMBL/GenBank/DDBJ whole genome shotgun (WGS) entry which is preliminary data.</text>
</comment>
<organism evidence="1 2">
    <name type="scientific">[Clostridium] methylpentosum DSM 5476</name>
    <dbReference type="NCBI Taxonomy" id="537013"/>
    <lineage>
        <taxon>Bacteria</taxon>
        <taxon>Bacillati</taxon>
        <taxon>Bacillota</taxon>
        <taxon>Clostridia</taxon>
        <taxon>Eubacteriales</taxon>
        <taxon>Oscillospiraceae</taxon>
        <taxon>Oscillospiraceae incertae sedis</taxon>
    </lineage>
</organism>
<dbReference type="Proteomes" id="UP000003340">
    <property type="component" value="Unassembled WGS sequence"/>
</dbReference>